<gene>
    <name evidence="2" type="ORF">METZ01_LOCUS189287</name>
</gene>
<reference evidence="2" key="1">
    <citation type="submission" date="2018-05" db="EMBL/GenBank/DDBJ databases">
        <authorList>
            <person name="Lanie J.A."/>
            <person name="Ng W.-L."/>
            <person name="Kazmierczak K.M."/>
            <person name="Andrzejewski T.M."/>
            <person name="Davidsen T.M."/>
            <person name="Wayne K.J."/>
            <person name="Tettelin H."/>
            <person name="Glass J.I."/>
            <person name="Rusch D."/>
            <person name="Podicherti R."/>
            <person name="Tsui H.-C.T."/>
            <person name="Winkler M.E."/>
        </authorList>
    </citation>
    <scope>NUCLEOTIDE SEQUENCE</scope>
</reference>
<organism evidence="2">
    <name type="scientific">marine metagenome</name>
    <dbReference type="NCBI Taxonomy" id="408172"/>
    <lineage>
        <taxon>unclassified sequences</taxon>
        <taxon>metagenomes</taxon>
        <taxon>ecological metagenomes</taxon>
    </lineage>
</organism>
<feature type="region of interest" description="Disordered" evidence="1">
    <location>
        <begin position="1"/>
        <end position="40"/>
    </location>
</feature>
<sequence>YAEPCGNPEPTPHPVGLQRRREHHTGLSSATNFFQETALP</sequence>
<accession>A0A382DFR0</accession>
<dbReference type="EMBL" id="UINC01038841">
    <property type="protein sequence ID" value="SVB36433.1"/>
    <property type="molecule type" value="Genomic_DNA"/>
</dbReference>
<feature type="non-terminal residue" evidence="2">
    <location>
        <position position="1"/>
    </location>
</feature>
<name>A0A382DFR0_9ZZZZ</name>
<proteinExistence type="predicted"/>
<dbReference type="AlphaFoldDB" id="A0A382DFR0"/>
<evidence type="ECO:0000256" key="1">
    <source>
        <dbReference type="SAM" id="MobiDB-lite"/>
    </source>
</evidence>
<protein>
    <submittedName>
        <fullName evidence="2">Uncharacterized protein</fullName>
    </submittedName>
</protein>
<feature type="compositionally biased region" description="Polar residues" evidence="1">
    <location>
        <begin position="26"/>
        <end position="40"/>
    </location>
</feature>
<evidence type="ECO:0000313" key="2">
    <source>
        <dbReference type="EMBL" id="SVB36433.1"/>
    </source>
</evidence>